<evidence type="ECO:0000259" key="11">
    <source>
        <dbReference type="PROSITE" id="PS51076"/>
    </source>
</evidence>
<dbReference type="PANTHER" id="PTHR13703">
    <property type="entry name" value="SMAD"/>
    <property type="match status" value="1"/>
</dbReference>
<accession>A0A9Q1C1R2</accession>
<dbReference type="OrthoDB" id="5794312at2759"/>
<keyword evidence="4" id="KW-0862">Zinc</keyword>
<keyword evidence="5 8" id="KW-0805">Transcription regulation</keyword>
<dbReference type="GO" id="GO:0070411">
    <property type="term" value="F:I-SMAD binding"/>
    <property type="evidence" value="ECO:0007669"/>
    <property type="project" value="TreeGrafter"/>
</dbReference>
<evidence type="ECO:0000259" key="10">
    <source>
        <dbReference type="PROSITE" id="PS51075"/>
    </source>
</evidence>
<dbReference type="InterPro" id="IPR001132">
    <property type="entry name" value="SMAD_dom_Dwarfin-type"/>
</dbReference>
<evidence type="ECO:0000256" key="4">
    <source>
        <dbReference type="ARBA" id="ARBA00022833"/>
    </source>
</evidence>
<feature type="domain" description="MH1" evidence="10">
    <location>
        <begin position="16"/>
        <end position="141"/>
    </location>
</feature>
<dbReference type="PROSITE" id="PS51075">
    <property type="entry name" value="MH1"/>
    <property type="match status" value="1"/>
</dbReference>
<dbReference type="PROSITE" id="PS51076">
    <property type="entry name" value="MH2"/>
    <property type="match status" value="1"/>
</dbReference>
<dbReference type="GO" id="GO:0060395">
    <property type="term" value="P:SMAD protein signal transduction"/>
    <property type="evidence" value="ECO:0007669"/>
    <property type="project" value="TreeGrafter"/>
</dbReference>
<evidence type="ECO:0000256" key="2">
    <source>
        <dbReference type="ARBA" id="ARBA00022490"/>
    </source>
</evidence>
<dbReference type="InterPro" id="IPR013790">
    <property type="entry name" value="Dwarfin"/>
</dbReference>
<dbReference type="GO" id="GO:0009653">
    <property type="term" value="P:anatomical structure morphogenesis"/>
    <property type="evidence" value="ECO:0007669"/>
    <property type="project" value="TreeGrafter"/>
</dbReference>
<dbReference type="InterPro" id="IPR008984">
    <property type="entry name" value="SMAD_FHA_dom_sf"/>
</dbReference>
<protein>
    <recommendedName>
        <fullName evidence="8">Mothers against decapentaplegic homolog</fullName>
        <shortName evidence="8">MAD homolog</shortName>
        <shortName evidence="8">Mothers against DPP homolog</shortName>
    </recommendedName>
    <alternativeName>
        <fullName evidence="8">SMAD family member</fullName>
    </alternativeName>
</protein>
<keyword evidence="6 8" id="KW-0804">Transcription</keyword>
<evidence type="ECO:0000256" key="9">
    <source>
        <dbReference type="SAM" id="MobiDB-lite"/>
    </source>
</evidence>
<dbReference type="InterPro" id="IPR013019">
    <property type="entry name" value="MAD_homology_MH1"/>
</dbReference>
<dbReference type="CDD" id="cd10491">
    <property type="entry name" value="MH1_SMAD_2_3"/>
    <property type="match status" value="1"/>
</dbReference>
<evidence type="ECO:0000313" key="13">
    <source>
        <dbReference type="Proteomes" id="UP001152320"/>
    </source>
</evidence>
<dbReference type="InterPro" id="IPR036578">
    <property type="entry name" value="SMAD_MH1_sf"/>
</dbReference>
<dbReference type="GO" id="GO:0071144">
    <property type="term" value="C:heteromeric SMAD protein complex"/>
    <property type="evidence" value="ECO:0007669"/>
    <property type="project" value="TreeGrafter"/>
</dbReference>
<evidence type="ECO:0000256" key="5">
    <source>
        <dbReference type="ARBA" id="ARBA00023015"/>
    </source>
</evidence>
<dbReference type="PANTHER" id="PTHR13703:SF25">
    <property type="entry name" value="MOTHERS AGAINST DECAPENTAPLEGIC HOMOLOG"/>
    <property type="match status" value="1"/>
</dbReference>
<reference evidence="12" key="1">
    <citation type="submission" date="2021-10" db="EMBL/GenBank/DDBJ databases">
        <title>Tropical sea cucumber genome reveals ecological adaptation and Cuvierian tubules defense mechanism.</title>
        <authorList>
            <person name="Chen T."/>
        </authorList>
    </citation>
    <scope>NUCLEOTIDE SEQUENCE</scope>
    <source>
        <strain evidence="12">Nanhai2018</strain>
        <tissue evidence="12">Muscle</tissue>
    </source>
</reference>
<dbReference type="SMART" id="SM00524">
    <property type="entry name" value="DWB"/>
    <property type="match status" value="1"/>
</dbReference>
<dbReference type="GO" id="GO:0046872">
    <property type="term" value="F:metal ion binding"/>
    <property type="evidence" value="ECO:0007669"/>
    <property type="project" value="UniProtKB-KW"/>
</dbReference>
<dbReference type="FunFam" id="2.60.200.10:FF:000001">
    <property type="entry name" value="Mothers against decapentaplegic homolog"/>
    <property type="match status" value="1"/>
</dbReference>
<dbReference type="EMBL" id="JAIZAY010000009">
    <property type="protein sequence ID" value="KAJ8036411.1"/>
    <property type="molecule type" value="Genomic_DNA"/>
</dbReference>
<keyword evidence="3" id="KW-0479">Metal-binding</keyword>
<evidence type="ECO:0000313" key="12">
    <source>
        <dbReference type="EMBL" id="KAJ8036411.1"/>
    </source>
</evidence>
<keyword evidence="13" id="KW-1185">Reference proteome</keyword>
<evidence type="ECO:0000256" key="8">
    <source>
        <dbReference type="RuleBase" id="RU361195"/>
    </source>
</evidence>
<comment type="subcellular location">
    <subcellularLocation>
        <location evidence="8">Cytoplasm</location>
    </subcellularLocation>
    <subcellularLocation>
        <location evidence="8">Nucleus</location>
    </subcellularLocation>
</comment>
<dbReference type="AlphaFoldDB" id="A0A9Q1C1R2"/>
<dbReference type="GO" id="GO:0005737">
    <property type="term" value="C:cytoplasm"/>
    <property type="evidence" value="ECO:0007669"/>
    <property type="project" value="UniProtKB-SubCell"/>
</dbReference>
<evidence type="ECO:0000256" key="3">
    <source>
        <dbReference type="ARBA" id="ARBA00022723"/>
    </source>
</evidence>
<dbReference type="InterPro" id="IPR003619">
    <property type="entry name" value="MAD_homology1_Dwarfin-type"/>
</dbReference>
<keyword evidence="2 8" id="KW-0963">Cytoplasm</keyword>
<dbReference type="SUPFAM" id="SSF49879">
    <property type="entry name" value="SMAD/FHA domain"/>
    <property type="match status" value="1"/>
</dbReference>
<name>A0A9Q1C1R2_HOLLE</name>
<dbReference type="Proteomes" id="UP001152320">
    <property type="component" value="Chromosome 9"/>
</dbReference>
<gene>
    <name evidence="12" type="ORF">HOLleu_20372</name>
</gene>
<feature type="domain" description="MH2" evidence="11">
    <location>
        <begin position="239"/>
        <end position="433"/>
    </location>
</feature>
<organism evidence="12 13">
    <name type="scientific">Holothuria leucospilota</name>
    <name type="common">Black long sea cucumber</name>
    <name type="synonym">Mertensiothuria leucospilota</name>
    <dbReference type="NCBI Taxonomy" id="206669"/>
    <lineage>
        <taxon>Eukaryota</taxon>
        <taxon>Metazoa</taxon>
        <taxon>Echinodermata</taxon>
        <taxon>Eleutherozoa</taxon>
        <taxon>Echinozoa</taxon>
        <taxon>Holothuroidea</taxon>
        <taxon>Aspidochirotacea</taxon>
        <taxon>Aspidochirotida</taxon>
        <taxon>Holothuriidae</taxon>
        <taxon>Holothuria</taxon>
    </lineage>
</organism>
<dbReference type="Gene3D" id="2.60.200.10">
    <property type="match status" value="1"/>
</dbReference>
<dbReference type="Pfam" id="PF03165">
    <property type="entry name" value="MH1"/>
    <property type="match status" value="1"/>
</dbReference>
<proteinExistence type="inferred from homology"/>
<feature type="compositionally biased region" description="Polar residues" evidence="9">
    <location>
        <begin position="208"/>
        <end position="221"/>
    </location>
</feature>
<dbReference type="InterPro" id="IPR017855">
    <property type="entry name" value="SMAD-like_dom_sf"/>
</dbReference>
<evidence type="ECO:0000256" key="7">
    <source>
        <dbReference type="ARBA" id="ARBA00023242"/>
    </source>
</evidence>
<sequence length="433" mass="48841">MSLNSIMPFNVNRNTPVVKRLLGFIKDQREENKKWCEKAVKSLEKKLKRTGGIDELDKAISTQNSNTKCVTIMRSLDGRLQIHLKKGLPHVIYCRLWRWPDLVSHHELKPVEHCEYAFHHKKEEVCVNPYHYTRVQTPDLPPIMVPVNTENLATSPPQNTPPASSVPNPVPENVNYITSLEPVHALPQETPSPGYMSEDSENQDNKMDTSQPPDPNSLTASPSPLVDVAPVFYTEPVSWCSVVYYEKNQHVGEVFHASQPCLTIDGFMDPSSAERFCLGIYSNASRDVSIEQTRRHIGKGVTLYYIAGEVFAQCRSDSSIFVQSQNCNRRFGWHPTTVCKIPPGCSLSVFNNQEFATQLSQTVSKGYKAVFELTSVCSIRMSFVKGWGADYQRQRVNTTPCWVEIQLNGPLQWLDRVLQQMGSPQGDTPGSRS</sequence>
<comment type="similarity">
    <text evidence="1 8">Belongs to the dwarfin/SMAD family.</text>
</comment>
<dbReference type="GO" id="GO:0000978">
    <property type="term" value="F:RNA polymerase II cis-regulatory region sequence-specific DNA binding"/>
    <property type="evidence" value="ECO:0007669"/>
    <property type="project" value="TreeGrafter"/>
</dbReference>
<dbReference type="SMART" id="SM00523">
    <property type="entry name" value="DWA"/>
    <property type="match status" value="1"/>
</dbReference>
<feature type="region of interest" description="Disordered" evidence="9">
    <location>
        <begin position="187"/>
        <end position="221"/>
    </location>
</feature>
<feature type="region of interest" description="Disordered" evidence="9">
    <location>
        <begin position="148"/>
        <end position="174"/>
    </location>
</feature>
<dbReference type="Pfam" id="PF03166">
    <property type="entry name" value="MH2"/>
    <property type="match status" value="1"/>
</dbReference>
<keyword evidence="7 8" id="KW-0539">Nucleus</keyword>
<dbReference type="GO" id="GO:0030154">
    <property type="term" value="P:cell differentiation"/>
    <property type="evidence" value="ECO:0007669"/>
    <property type="project" value="TreeGrafter"/>
</dbReference>
<dbReference type="SUPFAM" id="SSF56366">
    <property type="entry name" value="SMAD MH1 domain"/>
    <property type="match status" value="1"/>
</dbReference>
<evidence type="ECO:0000256" key="1">
    <source>
        <dbReference type="ARBA" id="ARBA00005545"/>
    </source>
</evidence>
<dbReference type="GO" id="GO:0045944">
    <property type="term" value="P:positive regulation of transcription by RNA polymerase II"/>
    <property type="evidence" value="ECO:0007669"/>
    <property type="project" value="TreeGrafter"/>
</dbReference>
<evidence type="ECO:0000256" key="6">
    <source>
        <dbReference type="ARBA" id="ARBA00023163"/>
    </source>
</evidence>
<dbReference type="GO" id="GO:0032924">
    <property type="term" value="P:activin receptor signaling pathway"/>
    <property type="evidence" value="ECO:0007669"/>
    <property type="project" value="TreeGrafter"/>
</dbReference>
<feature type="compositionally biased region" description="Polar residues" evidence="9">
    <location>
        <begin position="148"/>
        <end position="167"/>
    </location>
</feature>
<dbReference type="Gene3D" id="3.90.520.10">
    <property type="entry name" value="SMAD MH1 domain"/>
    <property type="match status" value="1"/>
</dbReference>
<comment type="caution">
    <text evidence="12">The sequence shown here is derived from an EMBL/GenBank/DDBJ whole genome shotgun (WGS) entry which is preliminary data.</text>
</comment>
<dbReference type="GO" id="GO:0000981">
    <property type="term" value="F:DNA-binding transcription factor activity, RNA polymerase II-specific"/>
    <property type="evidence" value="ECO:0007669"/>
    <property type="project" value="TreeGrafter"/>
</dbReference>